<protein>
    <recommendedName>
        <fullName evidence="11">Golgi apparatus membrane protein TVP18</fullName>
    </recommendedName>
</protein>
<evidence type="ECO:0000256" key="7">
    <source>
        <dbReference type="ARBA" id="ARBA00023136"/>
    </source>
</evidence>
<evidence type="ECO:0000256" key="1">
    <source>
        <dbReference type="ARBA" id="ARBA00003246"/>
    </source>
</evidence>
<gene>
    <name evidence="9" type="ORF">BJ508DRAFT_6353</name>
</gene>
<evidence type="ECO:0000256" key="2">
    <source>
        <dbReference type="ARBA" id="ARBA00004653"/>
    </source>
</evidence>
<dbReference type="AlphaFoldDB" id="A0A3N4IGL4"/>
<keyword evidence="7 8" id="KW-0472">Membrane</keyword>
<keyword evidence="6" id="KW-0333">Golgi apparatus</keyword>
<comment type="subcellular location">
    <subcellularLocation>
        <location evidence="2">Golgi apparatus membrane</location>
        <topology evidence="2">Multi-pass membrane protein</topology>
    </subcellularLocation>
</comment>
<dbReference type="STRING" id="1160509.A0A3N4IGL4"/>
<reference evidence="9 10" key="1">
    <citation type="journal article" date="2018" name="Nat. Ecol. Evol.">
        <title>Pezizomycetes genomes reveal the molecular basis of ectomycorrhizal truffle lifestyle.</title>
        <authorList>
            <person name="Murat C."/>
            <person name="Payen T."/>
            <person name="Noel B."/>
            <person name="Kuo A."/>
            <person name="Morin E."/>
            <person name="Chen J."/>
            <person name="Kohler A."/>
            <person name="Krizsan K."/>
            <person name="Balestrini R."/>
            <person name="Da Silva C."/>
            <person name="Montanini B."/>
            <person name="Hainaut M."/>
            <person name="Levati E."/>
            <person name="Barry K.W."/>
            <person name="Belfiori B."/>
            <person name="Cichocki N."/>
            <person name="Clum A."/>
            <person name="Dockter R.B."/>
            <person name="Fauchery L."/>
            <person name="Guy J."/>
            <person name="Iotti M."/>
            <person name="Le Tacon F."/>
            <person name="Lindquist E.A."/>
            <person name="Lipzen A."/>
            <person name="Malagnac F."/>
            <person name="Mello A."/>
            <person name="Molinier V."/>
            <person name="Miyauchi S."/>
            <person name="Poulain J."/>
            <person name="Riccioni C."/>
            <person name="Rubini A."/>
            <person name="Sitrit Y."/>
            <person name="Splivallo R."/>
            <person name="Traeger S."/>
            <person name="Wang M."/>
            <person name="Zifcakova L."/>
            <person name="Wipf D."/>
            <person name="Zambonelli A."/>
            <person name="Paolocci F."/>
            <person name="Nowrousian M."/>
            <person name="Ottonello S."/>
            <person name="Baldrian P."/>
            <person name="Spatafora J.W."/>
            <person name="Henrissat B."/>
            <person name="Nagy L.G."/>
            <person name="Aury J.M."/>
            <person name="Wincker P."/>
            <person name="Grigoriev I.V."/>
            <person name="Bonfante P."/>
            <person name="Martin F.M."/>
        </authorList>
    </citation>
    <scope>NUCLEOTIDE SEQUENCE [LARGE SCALE GENOMIC DNA]</scope>
    <source>
        <strain evidence="9 10">RN42</strain>
    </source>
</reference>
<evidence type="ECO:0000256" key="5">
    <source>
        <dbReference type="ARBA" id="ARBA00022989"/>
    </source>
</evidence>
<keyword evidence="5 8" id="KW-1133">Transmembrane helix</keyword>
<keyword evidence="10" id="KW-1185">Reference proteome</keyword>
<dbReference type="OrthoDB" id="5591789at2759"/>
<evidence type="ECO:0000256" key="4">
    <source>
        <dbReference type="ARBA" id="ARBA00022692"/>
    </source>
</evidence>
<dbReference type="PANTHER" id="PTHR13314">
    <property type="entry name" value="CALCIUM CHANNEL FLOWER HOMOLOG"/>
    <property type="match status" value="1"/>
</dbReference>
<proteinExistence type="inferred from homology"/>
<keyword evidence="4 8" id="KW-0812">Transmembrane</keyword>
<feature type="transmembrane region" description="Helical" evidence="8">
    <location>
        <begin position="94"/>
        <end position="111"/>
    </location>
</feature>
<accession>A0A3N4IGL4</accession>
<evidence type="ECO:0000256" key="3">
    <source>
        <dbReference type="ARBA" id="ARBA00005738"/>
    </source>
</evidence>
<dbReference type="GO" id="GO:0000139">
    <property type="term" value="C:Golgi membrane"/>
    <property type="evidence" value="ECO:0007669"/>
    <property type="project" value="UniProtKB-SubCell"/>
</dbReference>
<evidence type="ECO:0000256" key="6">
    <source>
        <dbReference type="ARBA" id="ARBA00023034"/>
    </source>
</evidence>
<evidence type="ECO:0000313" key="9">
    <source>
        <dbReference type="EMBL" id="RPA85282.1"/>
    </source>
</evidence>
<dbReference type="GO" id="GO:0016192">
    <property type="term" value="P:vesicle-mediated transport"/>
    <property type="evidence" value="ECO:0007669"/>
    <property type="project" value="TreeGrafter"/>
</dbReference>
<evidence type="ECO:0008006" key="11">
    <source>
        <dbReference type="Google" id="ProtNLM"/>
    </source>
</evidence>
<name>A0A3N4IGL4_ASCIM</name>
<feature type="transmembrane region" description="Helical" evidence="8">
    <location>
        <begin position="117"/>
        <end position="137"/>
    </location>
</feature>
<dbReference type="SMART" id="SM01077">
    <property type="entry name" value="Cg6151-P"/>
    <property type="match status" value="1"/>
</dbReference>
<dbReference type="Pfam" id="PF10233">
    <property type="entry name" value="Cg6151-P"/>
    <property type="match status" value="1"/>
</dbReference>
<dbReference type="PANTHER" id="PTHR13314:SF2">
    <property type="entry name" value="CALCIUM CHANNEL FLOWER HOMOLOG"/>
    <property type="match status" value="1"/>
</dbReference>
<feature type="transmembrane region" description="Helical" evidence="8">
    <location>
        <begin position="52"/>
        <end position="74"/>
    </location>
</feature>
<feature type="transmembrane region" description="Helical" evidence="8">
    <location>
        <begin position="26"/>
        <end position="46"/>
    </location>
</feature>
<dbReference type="Proteomes" id="UP000275078">
    <property type="component" value="Unassembled WGS sequence"/>
</dbReference>
<dbReference type="EMBL" id="ML119654">
    <property type="protein sequence ID" value="RPA85282.1"/>
    <property type="molecule type" value="Genomic_DNA"/>
</dbReference>
<comment type="function">
    <text evidence="1">Golgi membrane protein involved in vesicular trafficking.</text>
</comment>
<organism evidence="9 10">
    <name type="scientific">Ascobolus immersus RN42</name>
    <dbReference type="NCBI Taxonomy" id="1160509"/>
    <lineage>
        <taxon>Eukaryota</taxon>
        <taxon>Fungi</taxon>
        <taxon>Dikarya</taxon>
        <taxon>Ascomycota</taxon>
        <taxon>Pezizomycotina</taxon>
        <taxon>Pezizomycetes</taxon>
        <taxon>Pezizales</taxon>
        <taxon>Ascobolaceae</taxon>
        <taxon>Ascobolus</taxon>
    </lineage>
</organism>
<evidence type="ECO:0000256" key="8">
    <source>
        <dbReference type="SAM" id="Phobius"/>
    </source>
</evidence>
<sequence>MSIFSGWGQTAGQEFRSRNFSIYGQWAGILAMIVCLATGISGLFNIFKPLTIIFAILAIVSGALIIFIEIPLLLKICPTSPKFDEFIKKFHSNYGRALIYFCMSIAQWLSLIVHGTALIAAAIFLLFPAIFYGLAGLKKQEFATSKTLGGGPVASYIV</sequence>
<comment type="similarity">
    <text evidence="3">Belongs to the TVP18 family.</text>
</comment>
<evidence type="ECO:0000313" key="10">
    <source>
        <dbReference type="Proteomes" id="UP000275078"/>
    </source>
</evidence>
<dbReference type="InterPro" id="IPR019365">
    <property type="entry name" value="TVP18/Ca-channel_flower"/>
</dbReference>